<evidence type="ECO:0000313" key="3">
    <source>
        <dbReference type="EMBL" id="EAQ96896.1"/>
    </source>
</evidence>
<dbReference type="Pfam" id="PF13276">
    <property type="entry name" value="HTH_21"/>
    <property type="match status" value="1"/>
</dbReference>
<dbReference type="Proteomes" id="UP000019205">
    <property type="component" value="Chromosome"/>
</dbReference>
<organism evidence="7 8">
    <name type="scientific">Congregibacter litoralis KT71</name>
    <dbReference type="NCBI Taxonomy" id="314285"/>
    <lineage>
        <taxon>Bacteria</taxon>
        <taxon>Pseudomonadati</taxon>
        <taxon>Pseudomonadota</taxon>
        <taxon>Gammaproteobacteria</taxon>
        <taxon>Cellvibrionales</taxon>
        <taxon>Halieaceae</taxon>
        <taxon>Congregibacter</taxon>
    </lineage>
</organism>
<dbReference type="EMBL" id="AAOA02000003">
    <property type="protein sequence ID" value="EAQ96913.1"/>
    <property type="molecule type" value="Genomic_DNA"/>
</dbReference>
<dbReference type="GO" id="GO:0015074">
    <property type="term" value="P:DNA integration"/>
    <property type="evidence" value="ECO:0007669"/>
    <property type="project" value="InterPro"/>
</dbReference>
<dbReference type="EMBL" id="AAOA02000001">
    <property type="protein sequence ID" value="EAQ96882.1"/>
    <property type="molecule type" value="Genomic_DNA"/>
</dbReference>
<dbReference type="eggNOG" id="COG2801">
    <property type="taxonomic scope" value="Bacteria"/>
</dbReference>
<dbReference type="HOGENOM" id="CLU_027402_4_2_6"/>
<evidence type="ECO:0000313" key="6">
    <source>
        <dbReference type="EMBL" id="EAQ98756.2"/>
    </source>
</evidence>
<reference evidence="7" key="3">
    <citation type="submission" date="2013-10" db="EMBL/GenBank/DDBJ databases">
        <title>Genome sequence of Congregibacter litoralis.</title>
        <authorList>
            <person name="Spring S."/>
            <person name="Fiebig A."/>
            <person name="Goeker M."/>
        </authorList>
    </citation>
    <scope>NUCLEOTIDE SEQUENCE</scope>
    <source>
        <strain evidence="7">KT71</strain>
    </source>
</reference>
<evidence type="ECO:0000313" key="7">
    <source>
        <dbReference type="EMBL" id="EAQ98926.1"/>
    </source>
</evidence>
<dbReference type="NCBIfam" id="NF033516">
    <property type="entry name" value="transpos_IS3"/>
    <property type="match status" value="1"/>
</dbReference>
<dbReference type="InterPro" id="IPR012337">
    <property type="entry name" value="RNaseH-like_sf"/>
</dbReference>
<evidence type="ECO:0000259" key="1">
    <source>
        <dbReference type="PROSITE" id="PS50994"/>
    </source>
</evidence>
<dbReference type="SUPFAM" id="SSF53098">
    <property type="entry name" value="Ribonuclease H-like"/>
    <property type="match status" value="1"/>
</dbReference>
<dbReference type="STRING" id="314285.KT71_09022"/>
<comment type="caution">
    <text evidence="7">The sequence shown here is derived from an EMBL/GenBank/DDBJ whole genome shotgun (WGS) entry which is preliminary data.</text>
</comment>
<evidence type="ECO:0000313" key="5">
    <source>
        <dbReference type="EMBL" id="EAQ96926.1"/>
    </source>
</evidence>
<dbReference type="InterPro" id="IPR050900">
    <property type="entry name" value="Transposase_IS3/IS150/IS904"/>
</dbReference>
<accession>A4A4N5</accession>
<evidence type="ECO:0000313" key="2">
    <source>
        <dbReference type="EMBL" id="EAQ96882.1"/>
    </source>
</evidence>
<reference evidence="7 8" key="2">
    <citation type="journal article" date="2009" name="PLoS ONE">
        <title>The photosynthetic apparatus and its regulation in the aerobic gammaproteobacterium Congregibacter litoralis gen. nov., sp. nov.</title>
        <authorList>
            <person name="Spring S."/>
            <person name="Lunsdorf H."/>
            <person name="Fuchs B.M."/>
            <person name="Tindall B.J."/>
        </authorList>
    </citation>
    <scope>NUCLEOTIDE SEQUENCE [LARGE SCALE GENOMIC DNA]</scope>
    <source>
        <strain evidence="7">KT71</strain>
    </source>
</reference>
<dbReference type="InterPro" id="IPR036397">
    <property type="entry name" value="RNaseH_sf"/>
</dbReference>
<dbReference type="Pfam" id="PF13333">
    <property type="entry name" value="rve_2"/>
    <property type="match status" value="1"/>
</dbReference>
<evidence type="ECO:0000313" key="4">
    <source>
        <dbReference type="EMBL" id="EAQ96913.1"/>
    </source>
</evidence>
<dbReference type="PANTHER" id="PTHR46889:SF4">
    <property type="entry name" value="TRANSPOSASE INSO FOR INSERTION SEQUENCE ELEMENT IS911B-RELATED"/>
    <property type="match status" value="1"/>
</dbReference>
<name>A4A555_9GAMM</name>
<protein>
    <submittedName>
        <fullName evidence="7">Transposase</fullName>
    </submittedName>
</protein>
<dbReference type="PANTHER" id="PTHR46889">
    <property type="entry name" value="TRANSPOSASE INSF FOR INSERTION SEQUENCE IS3B-RELATED"/>
    <property type="match status" value="1"/>
</dbReference>
<dbReference type="EMBL" id="AAOA02000003">
    <property type="protein sequence ID" value="EAQ98926.1"/>
    <property type="molecule type" value="Genomic_DNA"/>
</dbReference>
<dbReference type="PROSITE" id="PS50994">
    <property type="entry name" value="INTEGRASE"/>
    <property type="match status" value="1"/>
</dbReference>
<keyword evidence="8" id="KW-1185">Reference proteome</keyword>
<feature type="domain" description="Integrase catalytic" evidence="1">
    <location>
        <begin position="122"/>
        <end position="285"/>
    </location>
</feature>
<accession>A4A555</accession>
<dbReference type="Gene3D" id="3.30.420.10">
    <property type="entry name" value="Ribonuclease H-like superfamily/Ribonuclease H"/>
    <property type="match status" value="1"/>
</dbReference>
<dbReference type="GO" id="GO:0003676">
    <property type="term" value="F:nucleic acid binding"/>
    <property type="evidence" value="ECO:0007669"/>
    <property type="project" value="InterPro"/>
</dbReference>
<dbReference type="AlphaFoldDB" id="A4A555"/>
<dbReference type="InterPro" id="IPR025948">
    <property type="entry name" value="HTH-like_dom"/>
</dbReference>
<dbReference type="InterPro" id="IPR001584">
    <property type="entry name" value="Integrase_cat-core"/>
</dbReference>
<evidence type="ECO:0000313" key="8">
    <source>
        <dbReference type="Proteomes" id="UP000019205"/>
    </source>
</evidence>
<gene>
    <name evidence="6" type="ORF">KT71_09022</name>
    <name evidence="7" type="ORF">KT71_09872</name>
    <name evidence="2" type="ORF">KT71_11294</name>
    <name evidence="3" type="ORF">KT71_11364</name>
    <name evidence="4" type="ORF">KT71_11449</name>
    <name evidence="5" type="ORF">KT71_11514</name>
</gene>
<dbReference type="EMBL" id="AAOA02000003">
    <property type="protein sequence ID" value="EAQ96926.1"/>
    <property type="molecule type" value="Genomic_DNA"/>
</dbReference>
<dbReference type="EMBL" id="AAOA02000003">
    <property type="protein sequence ID" value="EAQ98756.2"/>
    <property type="molecule type" value="Genomic_DNA"/>
</dbReference>
<dbReference type="Pfam" id="PF00665">
    <property type="entry name" value="rve"/>
    <property type="match status" value="1"/>
</dbReference>
<dbReference type="EMBL" id="AAOA02000003">
    <property type="protein sequence ID" value="EAQ96896.1"/>
    <property type="molecule type" value="Genomic_DNA"/>
</dbReference>
<dbReference type="InterPro" id="IPR048020">
    <property type="entry name" value="Transpos_IS3"/>
</dbReference>
<reference evidence="7 8" key="1">
    <citation type="journal article" date="2007" name="Proc. Natl. Acad. Sci. U.S.A.">
        <title>Characterization of a marine gammaproteobacterium capable of aerobic anoxygenic photosynthesis.</title>
        <authorList>
            <person name="Fuchs B.M."/>
            <person name="Spring S."/>
            <person name="Teeling H."/>
            <person name="Quast C."/>
            <person name="Wulf J."/>
            <person name="Schattenhofer M."/>
            <person name="Yan S."/>
            <person name="Ferriera S."/>
            <person name="Johnson J."/>
            <person name="Glockner F.O."/>
            <person name="Amann R."/>
        </authorList>
    </citation>
    <scope>NUCLEOTIDE SEQUENCE [LARGE SCALE GENOMIC DNA]</scope>
    <source>
        <strain evidence="7">KT71</strain>
    </source>
</reference>
<proteinExistence type="predicted"/>
<sequence>MRYAQIHRLRHEHSVAAMCRLLDVSESGYYAWRKRPPSPRSKANARLTLEIKAAHERTRRTYGPERLQSDLADNGIRVGVHRIKRIRREQGLRCKQKRRFRVTTDSKHRLPVAPNRLARQFSVDVPNKVWLTDLTYVDTAEGWLYLAGIKDLFNGELVGYAMSERMTVNLTETALRRAIDVRQPGPGLLHHSDRGSQYCARSYQQLLRQHQMLSSMSRKGNCWDNAPMESVWGILKSELIHHERFETRAQARAAIREYIEIFYNRTRKQARLGYLSPVQYATQHRHSQVAY</sequence>